<dbReference type="STRING" id="278856.A0A212EM68"/>
<comment type="caution">
    <text evidence="1">The sequence shown here is derived from an EMBL/GenBank/DDBJ whole genome shotgun (WGS) entry which is preliminary data.</text>
</comment>
<evidence type="ECO:0008006" key="3">
    <source>
        <dbReference type="Google" id="ProtNLM"/>
    </source>
</evidence>
<proteinExistence type="predicted"/>
<dbReference type="Pfam" id="PF14774">
    <property type="entry name" value="FAM177"/>
    <property type="match status" value="1"/>
</dbReference>
<evidence type="ECO:0000313" key="1">
    <source>
        <dbReference type="EMBL" id="OWR42551.1"/>
    </source>
</evidence>
<dbReference type="AlphaFoldDB" id="A0A212EM68"/>
<organism evidence="1 2">
    <name type="scientific">Danaus plexippus plexippus</name>
    <dbReference type="NCBI Taxonomy" id="278856"/>
    <lineage>
        <taxon>Eukaryota</taxon>
        <taxon>Metazoa</taxon>
        <taxon>Ecdysozoa</taxon>
        <taxon>Arthropoda</taxon>
        <taxon>Hexapoda</taxon>
        <taxon>Insecta</taxon>
        <taxon>Pterygota</taxon>
        <taxon>Neoptera</taxon>
        <taxon>Endopterygota</taxon>
        <taxon>Lepidoptera</taxon>
        <taxon>Glossata</taxon>
        <taxon>Ditrysia</taxon>
        <taxon>Papilionoidea</taxon>
        <taxon>Nymphalidae</taxon>
        <taxon>Danainae</taxon>
        <taxon>Danaini</taxon>
        <taxon>Danaina</taxon>
        <taxon>Danaus</taxon>
        <taxon>Danaus</taxon>
    </lineage>
</organism>
<protein>
    <recommendedName>
        <fullName evidence="3">Protein FAM177A1</fullName>
    </recommendedName>
</protein>
<dbReference type="PANTHER" id="PTHR31206">
    <property type="entry name" value="LP10445P"/>
    <property type="match status" value="1"/>
</dbReference>
<sequence>MEENQVTELDSAPKDNEVVDPKTLSWGPWFTYQTWKSGSKVLGALDYAGETLANFFGITTPKYIIEIEEYERMQMEKKKIDEESAGWVPKSVDIPLVLNEPIKTDKEENV</sequence>
<reference evidence="1 2" key="1">
    <citation type="journal article" date="2011" name="Cell">
        <title>The monarch butterfly genome yields insights into long-distance migration.</title>
        <authorList>
            <person name="Zhan S."/>
            <person name="Merlin C."/>
            <person name="Boore J.L."/>
            <person name="Reppert S.M."/>
        </authorList>
    </citation>
    <scope>NUCLEOTIDE SEQUENCE [LARGE SCALE GENOMIC DNA]</scope>
    <source>
        <strain evidence="1">F-2</strain>
    </source>
</reference>
<dbReference type="PANTHER" id="PTHR31206:SF1">
    <property type="entry name" value="LP10445P"/>
    <property type="match status" value="1"/>
</dbReference>
<dbReference type="KEGG" id="dpl:KGM_208520"/>
<dbReference type="EMBL" id="AGBW02013930">
    <property type="protein sequence ID" value="OWR42551.1"/>
    <property type="molecule type" value="Genomic_DNA"/>
</dbReference>
<dbReference type="InParanoid" id="A0A212EM68"/>
<dbReference type="eggNOG" id="ENOG502RYW3">
    <property type="taxonomic scope" value="Eukaryota"/>
</dbReference>
<dbReference type="Proteomes" id="UP000007151">
    <property type="component" value="Unassembled WGS sequence"/>
</dbReference>
<evidence type="ECO:0000313" key="2">
    <source>
        <dbReference type="Proteomes" id="UP000007151"/>
    </source>
</evidence>
<keyword evidence="2" id="KW-1185">Reference proteome</keyword>
<gene>
    <name evidence="1" type="ORF">KGM_208520</name>
</gene>
<accession>A0A212EM68</accession>
<name>A0A212EM68_DANPL</name>
<dbReference type="InterPro" id="IPR028260">
    <property type="entry name" value="FAM177"/>
</dbReference>